<feature type="compositionally biased region" description="Basic and acidic residues" evidence="1">
    <location>
        <begin position="129"/>
        <end position="141"/>
    </location>
</feature>
<evidence type="ECO:0000313" key="2">
    <source>
        <dbReference type="EMBL" id="GFG31383.1"/>
    </source>
</evidence>
<gene>
    <name evidence="2" type="ORF">Cfor_07741</name>
</gene>
<sequence length="320" mass="34983">MCEMHYHKKMCLCVTSVCDIVWQHCKGKICYAVQVLRLNMLSAITCSSAVLRPQEEIERLRSKARCATSTVDGKEWSTGLPPNRKTAEAPSSKEAATADASKVDRGSKKGLKTGGIAAMFAAQTSKIKQHGDSGAEQKPTAESKANSGINMFFSRETEKPVKPKRSVAKDSQDGGHSPNSAYDNLVEEKCTSKSHQGKQDIPNKKTELSSNFKNSSIKHTGKKVGSGKSRKVTTSEDFVPAKRLKRIVLPDSEGSSDDDILDRDDGDAPESPPPSEIAPSHHESDGDDVIPPTPETELKKGRKRVRKMKDETYMGEDGYM</sequence>
<name>A0A6L2PFS9_COPFO</name>
<dbReference type="InParanoid" id="A0A6L2PFS9"/>
<dbReference type="Proteomes" id="UP000502823">
    <property type="component" value="Unassembled WGS sequence"/>
</dbReference>
<evidence type="ECO:0000256" key="1">
    <source>
        <dbReference type="SAM" id="MobiDB-lite"/>
    </source>
</evidence>
<comment type="caution">
    <text evidence="2">The sequence shown here is derived from an EMBL/GenBank/DDBJ whole genome shotgun (WGS) entry which is preliminary data.</text>
</comment>
<dbReference type="OrthoDB" id="514823at2759"/>
<dbReference type="AlphaFoldDB" id="A0A6L2PFS9"/>
<feature type="compositionally biased region" description="Basic and acidic residues" evidence="1">
    <location>
        <begin position="155"/>
        <end position="173"/>
    </location>
</feature>
<evidence type="ECO:0008006" key="4">
    <source>
        <dbReference type="Google" id="ProtNLM"/>
    </source>
</evidence>
<feature type="compositionally biased region" description="Polar residues" evidence="1">
    <location>
        <begin position="208"/>
        <end position="218"/>
    </location>
</feature>
<organism evidence="2 3">
    <name type="scientific">Coptotermes formosanus</name>
    <name type="common">Formosan subterranean termite</name>
    <dbReference type="NCBI Taxonomy" id="36987"/>
    <lineage>
        <taxon>Eukaryota</taxon>
        <taxon>Metazoa</taxon>
        <taxon>Ecdysozoa</taxon>
        <taxon>Arthropoda</taxon>
        <taxon>Hexapoda</taxon>
        <taxon>Insecta</taxon>
        <taxon>Pterygota</taxon>
        <taxon>Neoptera</taxon>
        <taxon>Polyneoptera</taxon>
        <taxon>Dictyoptera</taxon>
        <taxon>Blattodea</taxon>
        <taxon>Blattoidea</taxon>
        <taxon>Termitoidae</taxon>
        <taxon>Rhinotermitidae</taxon>
        <taxon>Coptotermes</taxon>
    </lineage>
</organism>
<feature type="compositionally biased region" description="Acidic residues" evidence="1">
    <location>
        <begin position="254"/>
        <end position="268"/>
    </location>
</feature>
<protein>
    <recommendedName>
        <fullName evidence="4">DNA polymerase delta subunit 3</fullName>
    </recommendedName>
</protein>
<feature type="non-terminal residue" evidence="2">
    <location>
        <position position="320"/>
    </location>
</feature>
<accession>A0A6L2PFS9</accession>
<feature type="region of interest" description="Disordered" evidence="1">
    <location>
        <begin position="127"/>
        <end position="320"/>
    </location>
</feature>
<proteinExistence type="predicted"/>
<evidence type="ECO:0000313" key="3">
    <source>
        <dbReference type="Proteomes" id="UP000502823"/>
    </source>
</evidence>
<reference evidence="3" key="1">
    <citation type="submission" date="2020-01" db="EMBL/GenBank/DDBJ databases">
        <title>Draft genome sequence of the Termite Coptotermes fromosanus.</title>
        <authorList>
            <person name="Itakura S."/>
            <person name="Yosikawa Y."/>
            <person name="Umezawa K."/>
        </authorList>
    </citation>
    <scope>NUCLEOTIDE SEQUENCE [LARGE SCALE GENOMIC DNA]</scope>
</reference>
<dbReference type="EMBL" id="BLKM01000304">
    <property type="protein sequence ID" value="GFG31383.1"/>
    <property type="molecule type" value="Genomic_DNA"/>
</dbReference>
<feature type="compositionally biased region" description="Basic and acidic residues" evidence="1">
    <location>
        <begin position="186"/>
        <end position="207"/>
    </location>
</feature>
<keyword evidence="3" id="KW-1185">Reference proteome</keyword>
<feature type="region of interest" description="Disordered" evidence="1">
    <location>
        <begin position="71"/>
        <end position="109"/>
    </location>
</feature>